<dbReference type="GO" id="GO:0007399">
    <property type="term" value="P:nervous system development"/>
    <property type="evidence" value="ECO:0000318"/>
    <property type="project" value="GO_Central"/>
</dbReference>
<dbReference type="AlphaFoldDB" id="A0A9J7HJ98"/>
<evidence type="ECO:0000313" key="3">
    <source>
        <dbReference type="RefSeq" id="XP_035658994.1"/>
    </source>
</evidence>
<keyword evidence="1" id="KW-1133">Transmembrane helix</keyword>
<feature type="transmembrane region" description="Helical" evidence="1">
    <location>
        <begin position="137"/>
        <end position="163"/>
    </location>
</feature>
<proteinExistence type="predicted"/>
<evidence type="ECO:0000256" key="1">
    <source>
        <dbReference type="SAM" id="Phobius"/>
    </source>
</evidence>
<dbReference type="PANTHER" id="PTHR14796:SF3">
    <property type="entry name" value="NEURENSIN 1-LIKE-RELATED"/>
    <property type="match status" value="1"/>
</dbReference>
<protein>
    <submittedName>
        <fullName evidence="3">Neurensin-1-like</fullName>
    </submittedName>
</protein>
<dbReference type="PANTHER" id="PTHR14796">
    <property type="entry name" value="NEURENSIN 1-RELATED"/>
    <property type="match status" value="1"/>
</dbReference>
<dbReference type="GO" id="GO:0043005">
    <property type="term" value="C:neuron projection"/>
    <property type="evidence" value="ECO:0000318"/>
    <property type="project" value="GO_Central"/>
</dbReference>
<dbReference type="OrthoDB" id="5979667at2759"/>
<reference evidence="2" key="1">
    <citation type="journal article" date="2020" name="Nat. Ecol. Evol.">
        <title>Deeply conserved synteny resolves early events in vertebrate evolution.</title>
        <authorList>
            <person name="Simakov O."/>
            <person name="Marletaz F."/>
            <person name="Yue J.X."/>
            <person name="O'Connell B."/>
            <person name="Jenkins J."/>
            <person name="Brandt A."/>
            <person name="Calef R."/>
            <person name="Tung C.H."/>
            <person name="Huang T.K."/>
            <person name="Schmutz J."/>
            <person name="Satoh N."/>
            <person name="Yu J.K."/>
            <person name="Putnam N.H."/>
            <person name="Green R.E."/>
            <person name="Rokhsar D.S."/>
        </authorList>
    </citation>
    <scope>NUCLEOTIDE SEQUENCE [LARGE SCALE GENOMIC DNA]</scope>
    <source>
        <strain evidence="2">S238N-H82</strain>
    </source>
</reference>
<dbReference type="RefSeq" id="XP_035658994.1">
    <property type="nucleotide sequence ID" value="XM_035803101.1"/>
</dbReference>
<dbReference type="InterPro" id="IPR024883">
    <property type="entry name" value="Neurensin"/>
</dbReference>
<dbReference type="OMA" id="DRDDIYC"/>
<sequence>MDSSYAYAPLRPENPAYSAGPVQPAELVEALRTWQLSSADAPTGRVRRKSSCARLRDAFANQKLESVSEDSEMDDIGLPSGSSCPPQFGVRSYLHQFYEDCAGIRRNSLDSHPYDNPYLSDDFRYLINPKPRKSTYIWWKVAMVCGFSLIAFGAVALMAGYLVPQRRELVGYLGGVPVVDSAATDLNYKLDACKLAGLILLCVGGLTVAFSLLVPSFLHGYMEKELLMQESFKERIATGDSIVGTTQTAAAEGIPLTEHERIATGDSIVGPTQTAAAEGIPLTEQVQNVQPERRALGLAEAAEPTTSTSE</sequence>
<organism evidence="2 3">
    <name type="scientific">Branchiostoma floridae</name>
    <name type="common">Florida lancelet</name>
    <name type="synonym">Amphioxus</name>
    <dbReference type="NCBI Taxonomy" id="7739"/>
    <lineage>
        <taxon>Eukaryota</taxon>
        <taxon>Metazoa</taxon>
        <taxon>Chordata</taxon>
        <taxon>Cephalochordata</taxon>
        <taxon>Leptocardii</taxon>
        <taxon>Amphioxiformes</taxon>
        <taxon>Branchiostomatidae</taxon>
        <taxon>Branchiostoma</taxon>
    </lineage>
</organism>
<name>A0A9J7HJ98_BRAFL</name>
<feature type="transmembrane region" description="Helical" evidence="1">
    <location>
        <begin position="195"/>
        <end position="218"/>
    </location>
</feature>
<keyword evidence="1" id="KW-0812">Transmembrane</keyword>
<dbReference type="GeneID" id="118404112"/>
<accession>A0A9J7HJ98</accession>
<dbReference type="Proteomes" id="UP000001554">
    <property type="component" value="Chromosome 2"/>
</dbReference>
<dbReference type="GO" id="GO:0043025">
    <property type="term" value="C:neuronal cell body"/>
    <property type="evidence" value="ECO:0000318"/>
    <property type="project" value="GO_Central"/>
</dbReference>
<dbReference type="KEGG" id="bfo:118404112"/>
<keyword evidence="1" id="KW-0472">Membrane</keyword>
<dbReference type="Pfam" id="PF14927">
    <property type="entry name" value="Neurensin"/>
    <property type="match status" value="1"/>
</dbReference>
<gene>
    <name evidence="3" type="primary">LOC118404112</name>
</gene>
<reference evidence="3" key="2">
    <citation type="submission" date="2025-08" db="UniProtKB">
        <authorList>
            <consortium name="RefSeq"/>
        </authorList>
    </citation>
    <scope>IDENTIFICATION</scope>
    <source>
        <strain evidence="3">S238N-H82</strain>
        <tissue evidence="3">Testes</tissue>
    </source>
</reference>
<evidence type="ECO:0000313" key="2">
    <source>
        <dbReference type="Proteomes" id="UP000001554"/>
    </source>
</evidence>
<dbReference type="GO" id="GO:0030133">
    <property type="term" value="C:transport vesicle"/>
    <property type="evidence" value="ECO:0000318"/>
    <property type="project" value="GO_Central"/>
</dbReference>
<keyword evidence="2" id="KW-1185">Reference proteome</keyword>